<evidence type="ECO:0000313" key="1">
    <source>
        <dbReference type="EMBL" id="SVA45625.1"/>
    </source>
</evidence>
<dbReference type="InterPro" id="IPR012675">
    <property type="entry name" value="Beta-grasp_dom_sf"/>
</dbReference>
<dbReference type="Gene3D" id="3.10.20.30">
    <property type="match status" value="1"/>
</dbReference>
<dbReference type="PANTHER" id="PTHR34472:SF1">
    <property type="entry name" value="SULFUR CARRIER PROTEIN THIS"/>
    <property type="match status" value="1"/>
</dbReference>
<dbReference type="InterPro" id="IPR016155">
    <property type="entry name" value="Mopterin_synth/thiamin_S_b"/>
</dbReference>
<proteinExistence type="predicted"/>
<reference evidence="1" key="1">
    <citation type="submission" date="2018-05" db="EMBL/GenBank/DDBJ databases">
        <authorList>
            <person name="Lanie J.A."/>
            <person name="Ng W.-L."/>
            <person name="Kazmierczak K.M."/>
            <person name="Andrzejewski T.M."/>
            <person name="Davidsen T.M."/>
            <person name="Wayne K.J."/>
            <person name="Tettelin H."/>
            <person name="Glass J.I."/>
            <person name="Rusch D."/>
            <person name="Podicherti R."/>
            <person name="Tsui H.-C.T."/>
            <person name="Winkler M.E."/>
        </authorList>
    </citation>
    <scope>NUCLEOTIDE SEQUENCE</scope>
</reference>
<evidence type="ECO:0008006" key="2">
    <source>
        <dbReference type="Google" id="ProtNLM"/>
    </source>
</evidence>
<dbReference type="Pfam" id="PF02597">
    <property type="entry name" value="ThiS"/>
    <property type="match status" value="1"/>
</dbReference>
<accession>A0A381VZB5</accession>
<dbReference type="NCBIfam" id="TIGR01683">
    <property type="entry name" value="thiS"/>
    <property type="match status" value="1"/>
</dbReference>
<gene>
    <name evidence="1" type="ORF">METZ01_LOCUS98479</name>
</gene>
<sequence length="71" mass="7411">MSDSAQTVSANGREIATGLPVSLHDFLKAQGMLPRSVVVELNGEAVTPSEFAKRQLNAGDTMEIVKIVAGG</sequence>
<dbReference type="AlphaFoldDB" id="A0A381VZB5"/>
<name>A0A381VZB5_9ZZZZ</name>
<dbReference type="SUPFAM" id="SSF54285">
    <property type="entry name" value="MoaD/ThiS"/>
    <property type="match status" value="1"/>
</dbReference>
<organism evidence="1">
    <name type="scientific">marine metagenome</name>
    <dbReference type="NCBI Taxonomy" id="408172"/>
    <lineage>
        <taxon>unclassified sequences</taxon>
        <taxon>metagenomes</taxon>
        <taxon>ecological metagenomes</taxon>
    </lineage>
</organism>
<dbReference type="InterPro" id="IPR010035">
    <property type="entry name" value="Thi_S"/>
</dbReference>
<dbReference type="EMBL" id="UINC01010237">
    <property type="protein sequence ID" value="SVA45625.1"/>
    <property type="molecule type" value="Genomic_DNA"/>
</dbReference>
<dbReference type="InterPro" id="IPR003749">
    <property type="entry name" value="ThiS/MoaD-like"/>
</dbReference>
<dbReference type="PANTHER" id="PTHR34472">
    <property type="entry name" value="SULFUR CARRIER PROTEIN THIS"/>
    <property type="match status" value="1"/>
</dbReference>
<protein>
    <recommendedName>
        <fullName evidence="2">Thiamine biosynthesis protein ThiS</fullName>
    </recommendedName>
</protein>
<dbReference type="CDD" id="cd00565">
    <property type="entry name" value="Ubl_ThiS"/>
    <property type="match status" value="1"/>
</dbReference>